<evidence type="ECO:0000256" key="1">
    <source>
        <dbReference type="SAM" id="MobiDB-lite"/>
    </source>
</evidence>
<dbReference type="EMBL" id="JAUSVX010000004">
    <property type="protein sequence ID" value="MDQ0469842.1"/>
    <property type="molecule type" value="Genomic_DNA"/>
</dbReference>
<comment type="caution">
    <text evidence="2">The sequence shown here is derived from an EMBL/GenBank/DDBJ whole genome shotgun (WGS) entry which is preliminary data.</text>
</comment>
<evidence type="ECO:0000313" key="3">
    <source>
        <dbReference type="Proteomes" id="UP001242480"/>
    </source>
</evidence>
<gene>
    <name evidence="2" type="ORF">QO011_002858</name>
</gene>
<accession>A0ABU0J6E7</accession>
<dbReference type="Proteomes" id="UP001242480">
    <property type="component" value="Unassembled WGS sequence"/>
</dbReference>
<protein>
    <submittedName>
        <fullName evidence="2">Uncharacterized protein</fullName>
    </submittedName>
</protein>
<proteinExistence type="predicted"/>
<keyword evidence="3" id="KW-1185">Reference proteome</keyword>
<sequence>MATISGAFSPVRPEFPPRQAGSTRRDPRRVAPGILARLEAAAGPDRGLDIAIARLLGLVDGDAAQPCCADGSPVPRFTASREEVEACLARRLPGWRWSVEESPHPDAQLWRVAGGSGHAAAGPDHRVSAWKERDGHTHMEWPPANVAIALTLVLLRAWMRHPG</sequence>
<reference evidence="2 3" key="1">
    <citation type="submission" date="2023-07" db="EMBL/GenBank/DDBJ databases">
        <title>Genomic Encyclopedia of Type Strains, Phase IV (KMG-IV): sequencing the most valuable type-strain genomes for metagenomic binning, comparative biology and taxonomic classification.</title>
        <authorList>
            <person name="Goeker M."/>
        </authorList>
    </citation>
    <scope>NUCLEOTIDE SEQUENCE [LARGE SCALE GENOMIC DNA]</scope>
    <source>
        <strain evidence="2 3">DSM 19619</strain>
    </source>
</reference>
<feature type="region of interest" description="Disordered" evidence="1">
    <location>
        <begin position="1"/>
        <end position="28"/>
    </location>
</feature>
<dbReference type="RefSeq" id="WP_307272964.1">
    <property type="nucleotide sequence ID" value="NZ_JAUSVX010000004.1"/>
</dbReference>
<evidence type="ECO:0000313" key="2">
    <source>
        <dbReference type="EMBL" id="MDQ0469842.1"/>
    </source>
</evidence>
<name>A0ABU0J6E7_9HYPH</name>
<organism evidence="2 3">
    <name type="scientific">Labrys wisconsinensis</name>
    <dbReference type="NCBI Taxonomy" id="425677"/>
    <lineage>
        <taxon>Bacteria</taxon>
        <taxon>Pseudomonadati</taxon>
        <taxon>Pseudomonadota</taxon>
        <taxon>Alphaproteobacteria</taxon>
        <taxon>Hyphomicrobiales</taxon>
        <taxon>Xanthobacteraceae</taxon>
        <taxon>Labrys</taxon>
    </lineage>
</organism>